<proteinExistence type="predicted"/>
<keyword evidence="2" id="KW-1185">Reference proteome</keyword>
<comment type="caution">
    <text evidence="1">The sequence shown here is derived from an EMBL/GenBank/DDBJ whole genome shotgun (WGS) entry which is preliminary data.</text>
</comment>
<name>A0AAD9DFV9_9STRA</name>
<sequence>MDKCIDSDDIVYALAAFLSPKDLVYLALTCKSFGAASGKTPWSRMEELARRQVSAAKDDVSFKWRHSDLLTIDGQESWINVYNRLHLLRTSIIFHTLINNDISYVDRNITHIRAKKSRSRGAVVSSDYSYAICQQSMDFQKNSGRHFVQYRVTGQSSTIKLGIMRPIHSRRKRKMKIPEYCEFCNSQEDPAFTGLKHHCLFGDLISNGDDVYGLLIDLGSSHICVYQNYKLVNINYMRFANLEGQFCWAVGMKKDQHRVSVRIENNWQDTCGASGPTPKENWELWHNLYNSNS</sequence>
<gene>
    <name evidence="1" type="ORF">QTG54_002808</name>
</gene>
<accession>A0AAD9DFV9</accession>
<evidence type="ECO:0008006" key="3">
    <source>
        <dbReference type="Google" id="ProtNLM"/>
    </source>
</evidence>
<evidence type="ECO:0000313" key="2">
    <source>
        <dbReference type="Proteomes" id="UP001224775"/>
    </source>
</evidence>
<dbReference type="Proteomes" id="UP001224775">
    <property type="component" value="Unassembled WGS sequence"/>
</dbReference>
<reference evidence="1" key="1">
    <citation type="submission" date="2023-06" db="EMBL/GenBank/DDBJ databases">
        <title>Survivors Of The Sea: Transcriptome response of Skeletonema marinoi to long-term dormancy.</title>
        <authorList>
            <person name="Pinder M.I.M."/>
            <person name="Kourtchenko O."/>
            <person name="Robertson E.K."/>
            <person name="Larsson T."/>
            <person name="Maumus F."/>
            <person name="Osuna-Cruz C.M."/>
            <person name="Vancaester E."/>
            <person name="Stenow R."/>
            <person name="Vandepoele K."/>
            <person name="Ploug H."/>
            <person name="Bruchert V."/>
            <person name="Godhe A."/>
            <person name="Topel M."/>
        </authorList>
    </citation>
    <scope>NUCLEOTIDE SEQUENCE</scope>
    <source>
        <strain evidence="1">R05AC</strain>
    </source>
</reference>
<dbReference type="AlphaFoldDB" id="A0AAD9DFV9"/>
<organism evidence="1 2">
    <name type="scientific">Skeletonema marinoi</name>
    <dbReference type="NCBI Taxonomy" id="267567"/>
    <lineage>
        <taxon>Eukaryota</taxon>
        <taxon>Sar</taxon>
        <taxon>Stramenopiles</taxon>
        <taxon>Ochrophyta</taxon>
        <taxon>Bacillariophyta</taxon>
        <taxon>Coscinodiscophyceae</taxon>
        <taxon>Thalassiosirophycidae</taxon>
        <taxon>Thalassiosirales</taxon>
        <taxon>Skeletonemataceae</taxon>
        <taxon>Skeletonema</taxon>
        <taxon>Skeletonema marinoi-dohrnii complex</taxon>
    </lineage>
</organism>
<evidence type="ECO:0000313" key="1">
    <source>
        <dbReference type="EMBL" id="KAK1746201.1"/>
    </source>
</evidence>
<protein>
    <recommendedName>
        <fullName evidence="3">F-box domain-containing protein</fullName>
    </recommendedName>
</protein>
<dbReference type="EMBL" id="JATAAI010000004">
    <property type="protein sequence ID" value="KAK1746201.1"/>
    <property type="molecule type" value="Genomic_DNA"/>
</dbReference>